<dbReference type="InterPro" id="IPR001608">
    <property type="entry name" value="Ala_racemase_N"/>
</dbReference>
<dbReference type="SUPFAM" id="SSF51419">
    <property type="entry name" value="PLP-binding barrel"/>
    <property type="match status" value="1"/>
</dbReference>
<dbReference type="AlphaFoldDB" id="A0A1C3UV58"/>
<dbReference type="SMART" id="SM01119">
    <property type="entry name" value="D-ser_dehydrat"/>
    <property type="match status" value="1"/>
</dbReference>
<gene>
    <name evidence="4" type="ORF">GA0061100_103285</name>
</gene>
<dbReference type="Proteomes" id="UP000186228">
    <property type="component" value="Unassembled WGS sequence"/>
</dbReference>
<dbReference type="InterPro" id="IPR042208">
    <property type="entry name" value="D-ser_dehydrat-like_sf"/>
</dbReference>
<sequence length="419" mass="44986">MSQEVRDSTAVVEEEAALYKDLRPAGGQLVLPALTVDEDIYRHNRDTFFALLGAYGARIAPHAKTPMCPEIAHNLIAAGAWGATVANLQQAEIMLAAGVKTILIANQIGGTASVQRLRRLADTFSGAEIFCFADSTEAAGALAQAFSGWDKTPLPVLVEVGAGRTGARTTSQAKQVIDVITSAPSLTLAGVGTYEGAVTGETPERLDANMAALFALTAETFVLARQANPDKTLLLSAGGSAHFDRVIDALMPVAKADGNAPLLLRSGAIFFSDHGIYRRGFEALDRRALLMLDGKPFVANERFKPAMRLWAEVISVPEPGLAIVGMGMRDVSFDQDQPLPLVLHRDGAALDGDLSSKAKVTKLNDQHAFLAVAGDCAMRIGDIVEFGISHPCTCFDRWRFFYVTDAAGRIAHRYRTYFH</sequence>
<dbReference type="Gene3D" id="2.40.37.20">
    <property type="entry name" value="D-serine dehydratase-like domain"/>
    <property type="match status" value="1"/>
</dbReference>
<keyword evidence="2" id="KW-0456">Lyase</keyword>
<evidence type="ECO:0000256" key="1">
    <source>
        <dbReference type="ARBA" id="ARBA00005323"/>
    </source>
</evidence>
<evidence type="ECO:0000256" key="2">
    <source>
        <dbReference type="ARBA" id="ARBA00023239"/>
    </source>
</evidence>
<dbReference type="InterPro" id="IPR029066">
    <property type="entry name" value="PLP-binding_barrel"/>
</dbReference>
<dbReference type="GO" id="GO:0016829">
    <property type="term" value="F:lyase activity"/>
    <property type="evidence" value="ECO:0007669"/>
    <property type="project" value="UniProtKB-KW"/>
</dbReference>
<dbReference type="OrthoDB" id="9811417at2"/>
<keyword evidence="5" id="KW-1185">Reference proteome</keyword>
<dbReference type="Gene3D" id="3.20.20.10">
    <property type="entry name" value="Alanine racemase"/>
    <property type="match status" value="1"/>
</dbReference>
<reference evidence="5" key="1">
    <citation type="submission" date="2016-08" db="EMBL/GenBank/DDBJ databases">
        <authorList>
            <person name="Varghese N."/>
            <person name="Submissions Spin"/>
        </authorList>
    </citation>
    <scope>NUCLEOTIDE SEQUENCE [LARGE SCALE GENOMIC DNA]</scope>
    <source>
        <strain evidence="5">CCBAU 57015</strain>
    </source>
</reference>
<dbReference type="RefSeq" id="WP_083961338.1">
    <property type="nucleotide sequence ID" value="NZ_FMAC01000003.1"/>
</dbReference>
<comment type="similarity">
    <text evidence="1">Belongs to the DSD1 family.</text>
</comment>
<feature type="domain" description="D-serine dehydratase-like" evidence="3">
    <location>
        <begin position="306"/>
        <end position="405"/>
    </location>
</feature>
<dbReference type="PANTHER" id="PTHR28004:SF8">
    <property type="entry name" value="D-SERINE DEAMINASE"/>
    <property type="match status" value="1"/>
</dbReference>
<name>A0A1C3UV58_9HYPH</name>
<protein>
    <submittedName>
        <fullName evidence="4">D-serine dehydratase</fullName>
    </submittedName>
</protein>
<proteinExistence type="inferred from homology"/>
<dbReference type="STRING" id="52131.GA0061100_103285"/>
<evidence type="ECO:0000313" key="5">
    <source>
        <dbReference type="Proteomes" id="UP000186228"/>
    </source>
</evidence>
<evidence type="ECO:0000313" key="4">
    <source>
        <dbReference type="EMBL" id="SCB19314.1"/>
    </source>
</evidence>
<dbReference type="Pfam" id="PF01168">
    <property type="entry name" value="Ala_racemase_N"/>
    <property type="match status" value="1"/>
</dbReference>
<dbReference type="InterPro" id="IPR051466">
    <property type="entry name" value="D-amino_acid_metab_enzyme"/>
</dbReference>
<dbReference type="Pfam" id="PF14031">
    <property type="entry name" value="D-ser_dehydrat"/>
    <property type="match status" value="1"/>
</dbReference>
<dbReference type="InterPro" id="IPR026956">
    <property type="entry name" value="D-ser_dehydrat-like_dom"/>
</dbReference>
<evidence type="ECO:0000259" key="3">
    <source>
        <dbReference type="SMART" id="SM01119"/>
    </source>
</evidence>
<dbReference type="EMBL" id="FMAC01000003">
    <property type="protein sequence ID" value="SCB19314.1"/>
    <property type="molecule type" value="Genomic_DNA"/>
</dbReference>
<accession>A0A1C3UV58</accession>
<dbReference type="PANTHER" id="PTHR28004">
    <property type="entry name" value="ZGC:162816-RELATED"/>
    <property type="match status" value="1"/>
</dbReference>
<organism evidence="4 5">
    <name type="scientific">Rhizobium hainanense</name>
    <dbReference type="NCBI Taxonomy" id="52131"/>
    <lineage>
        <taxon>Bacteria</taxon>
        <taxon>Pseudomonadati</taxon>
        <taxon>Pseudomonadota</taxon>
        <taxon>Alphaproteobacteria</taxon>
        <taxon>Hyphomicrobiales</taxon>
        <taxon>Rhizobiaceae</taxon>
        <taxon>Rhizobium/Agrobacterium group</taxon>
        <taxon>Rhizobium</taxon>
    </lineage>
</organism>